<dbReference type="AlphaFoldDB" id="A0AAV2G524"/>
<dbReference type="EMBL" id="OZ034821">
    <property type="protein sequence ID" value="CAL1405282.1"/>
    <property type="molecule type" value="Genomic_DNA"/>
</dbReference>
<gene>
    <name evidence="1" type="ORF">LTRI10_LOCUS45076</name>
</gene>
<organism evidence="1 2">
    <name type="scientific">Linum trigynum</name>
    <dbReference type="NCBI Taxonomy" id="586398"/>
    <lineage>
        <taxon>Eukaryota</taxon>
        <taxon>Viridiplantae</taxon>
        <taxon>Streptophyta</taxon>
        <taxon>Embryophyta</taxon>
        <taxon>Tracheophyta</taxon>
        <taxon>Spermatophyta</taxon>
        <taxon>Magnoliopsida</taxon>
        <taxon>eudicotyledons</taxon>
        <taxon>Gunneridae</taxon>
        <taxon>Pentapetalae</taxon>
        <taxon>rosids</taxon>
        <taxon>fabids</taxon>
        <taxon>Malpighiales</taxon>
        <taxon>Linaceae</taxon>
        <taxon>Linum</taxon>
    </lineage>
</organism>
<proteinExistence type="predicted"/>
<dbReference type="Proteomes" id="UP001497516">
    <property type="component" value="Chromosome 8"/>
</dbReference>
<protein>
    <submittedName>
        <fullName evidence="1">Uncharacterized protein</fullName>
    </submittedName>
</protein>
<evidence type="ECO:0000313" key="1">
    <source>
        <dbReference type="EMBL" id="CAL1405282.1"/>
    </source>
</evidence>
<evidence type="ECO:0000313" key="2">
    <source>
        <dbReference type="Proteomes" id="UP001497516"/>
    </source>
</evidence>
<accession>A0AAV2G524</accession>
<name>A0AAV2G524_9ROSI</name>
<sequence length="75" mass="8925">MSREDRSSLCGIRGNHHWNWPLVLLEILIHLDQQLRCLPWPRSRESCQWVASSLFLNLPRLEKWKEEVPHNGAKI</sequence>
<reference evidence="1 2" key="1">
    <citation type="submission" date="2024-04" db="EMBL/GenBank/DDBJ databases">
        <authorList>
            <person name="Fracassetti M."/>
        </authorList>
    </citation>
    <scope>NUCLEOTIDE SEQUENCE [LARGE SCALE GENOMIC DNA]</scope>
</reference>
<keyword evidence="2" id="KW-1185">Reference proteome</keyword>